<reference evidence="1" key="1">
    <citation type="submission" date="2022-07" db="EMBL/GenBank/DDBJ databases">
        <title>Complete Genome Sequence of the Radioresistant Bacterium Deinococcus aetherius ST0316, Isolated from the Air Dust collected in Lower Stratosphere above Japan.</title>
        <authorList>
            <person name="Satoh K."/>
            <person name="Hagiwara K."/>
            <person name="Katsumata K."/>
            <person name="Kubo A."/>
            <person name="Yokobori S."/>
            <person name="Yamagishi A."/>
            <person name="Oono Y."/>
            <person name="Narumi I."/>
        </authorList>
    </citation>
    <scope>NUCLEOTIDE SEQUENCE</scope>
    <source>
        <strain evidence="1">ST0316</strain>
    </source>
</reference>
<protein>
    <submittedName>
        <fullName evidence="1">Uncharacterized protein</fullName>
    </submittedName>
</protein>
<organism evidence="1 2">
    <name type="scientific">Deinococcus aetherius</name>
    <dbReference type="NCBI Taxonomy" id="200252"/>
    <lineage>
        <taxon>Bacteria</taxon>
        <taxon>Thermotogati</taxon>
        <taxon>Deinococcota</taxon>
        <taxon>Deinococci</taxon>
        <taxon>Deinococcales</taxon>
        <taxon>Deinococcaceae</taxon>
        <taxon>Deinococcus</taxon>
    </lineage>
</organism>
<gene>
    <name evidence="1" type="ORF">DAETH_11870</name>
</gene>
<dbReference type="RefSeq" id="WP_264776997.1">
    <property type="nucleotide sequence ID" value="NZ_AP026560.1"/>
</dbReference>
<evidence type="ECO:0000313" key="2">
    <source>
        <dbReference type="Proteomes" id="UP001064971"/>
    </source>
</evidence>
<proteinExistence type="predicted"/>
<name>A0ABM8ABS4_9DEIO</name>
<keyword evidence="2" id="KW-1185">Reference proteome</keyword>
<evidence type="ECO:0000313" key="1">
    <source>
        <dbReference type="EMBL" id="BDP41218.1"/>
    </source>
</evidence>
<sequence>MSIHPTVTFHAPSPASPEVQRRLQNLITSRCGPCTVVVVRAEDRWARHTTYYLSGSWPIPAAEVHRHLVAVFGLLVTP</sequence>
<dbReference type="Proteomes" id="UP001064971">
    <property type="component" value="Chromosome"/>
</dbReference>
<accession>A0ABM8ABS4</accession>
<dbReference type="EMBL" id="AP026560">
    <property type="protein sequence ID" value="BDP41218.1"/>
    <property type="molecule type" value="Genomic_DNA"/>
</dbReference>